<protein>
    <submittedName>
        <fullName evidence="1">Unnamed protein product</fullName>
    </submittedName>
</protein>
<gene>
    <name evidence="1" type="ORF">Pfra01_002999100</name>
</gene>
<proteinExistence type="predicted"/>
<dbReference type="AlphaFoldDB" id="A0A9W7DAJ6"/>
<dbReference type="InterPro" id="IPR043128">
    <property type="entry name" value="Rev_trsase/Diguanyl_cyclase"/>
</dbReference>
<keyword evidence="2" id="KW-1185">Reference proteome</keyword>
<sequence>MPLYLSTDDEPCVDLEHLPCLSNNIVGFTKGRMERHVVVLPNVLEGLKAAGLILKLRKCRFTMQRMECLGHELSRDGVRPVQRLVTAVQQFPSDAEGVKRFVHFRMLLSTVCGWLWLDDGTNHEVVEEERGMGMDDDARGII</sequence>
<dbReference type="Proteomes" id="UP001165121">
    <property type="component" value="Unassembled WGS sequence"/>
</dbReference>
<dbReference type="EMBL" id="BSXT01018975">
    <property type="protein sequence ID" value="GMG17053.1"/>
    <property type="molecule type" value="Genomic_DNA"/>
</dbReference>
<name>A0A9W7DAJ6_9STRA</name>
<reference evidence="1" key="1">
    <citation type="submission" date="2023-04" db="EMBL/GenBank/DDBJ databases">
        <title>Phytophthora fragariaefolia NBRC 109709.</title>
        <authorList>
            <person name="Ichikawa N."/>
            <person name="Sato H."/>
            <person name="Tonouchi N."/>
        </authorList>
    </citation>
    <scope>NUCLEOTIDE SEQUENCE</scope>
    <source>
        <strain evidence="1">NBRC 109709</strain>
    </source>
</reference>
<comment type="caution">
    <text evidence="1">The sequence shown here is derived from an EMBL/GenBank/DDBJ whole genome shotgun (WGS) entry which is preliminary data.</text>
</comment>
<dbReference type="SUPFAM" id="SSF56672">
    <property type="entry name" value="DNA/RNA polymerases"/>
    <property type="match status" value="1"/>
</dbReference>
<dbReference type="InterPro" id="IPR043502">
    <property type="entry name" value="DNA/RNA_pol_sf"/>
</dbReference>
<dbReference type="OrthoDB" id="6142245at2759"/>
<evidence type="ECO:0000313" key="1">
    <source>
        <dbReference type="EMBL" id="GMG17053.1"/>
    </source>
</evidence>
<dbReference type="Gene3D" id="3.30.70.270">
    <property type="match status" value="1"/>
</dbReference>
<evidence type="ECO:0000313" key="2">
    <source>
        <dbReference type="Proteomes" id="UP001165121"/>
    </source>
</evidence>
<accession>A0A9W7DAJ6</accession>
<organism evidence="1 2">
    <name type="scientific">Phytophthora fragariaefolia</name>
    <dbReference type="NCBI Taxonomy" id="1490495"/>
    <lineage>
        <taxon>Eukaryota</taxon>
        <taxon>Sar</taxon>
        <taxon>Stramenopiles</taxon>
        <taxon>Oomycota</taxon>
        <taxon>Peronosporomycetes</taxon>
        <taxon>Peronosporales</taxon>
        <taxon>Peronosporaceae</taxon>
        <taxon>Phytophthora</taxon>
    </lineage>
</organism>